<protein>
    <submittedName>
        <fullName evidence="2">Alpha/beta hydrolase</fullName>
    </submittedName>
</protein>
<dbReference type="EMBL" id="JABVEC010000005">
    <property type="protein sequence ID" value="MBC6465792.1"/>
    <property type="molecule type" value="Genomic_DNA"/>
</dbReference>
<dbReference type="PANTHER" id="PTHR43798">
    <property type="entry name" value="MONOACYLGLYCEROL LIPASE"/>
    <property type="match status" value="1"/>
</dbReference>
<evidence type="ECO:0000313" key="3">
    <source>
        <dbReference type="Proteomes" id="UP000805614"/>
    </source>
</evidence>
<dbReference type="Pfam" id="PF00561">
    <property type="entry name" value="Abhydrolase_1"/>
    <property type="match status" value="1"/>
</dbReference>
<keyword evidence="2" id="KW-0378">Hydrolase</keyword>
<evidence type="ECO:0000259" key="1">
    <source>
        <dbReference type="Pfam" id="PF00561"/>
    </source>
</evidence>
<accession>A0ABR7LMT1</accession>
<dbReference type="Gene3D" id="3.40.50.1820">
    <property type="entry name" value="alpha/beta hydrolase"/>
    <property type="match status" value="1"/>
</dbReference>
<feature type="domain" description="AB hydrolase-1" evidence="1">
    <location>
        <begin position="2"/>
        <end position="111"/>
    </location>
</feature>
<name>A0ABR7LMT1_9ACTN</name>
<proteinExistence type="predicted"/>
<evidence type="ECO:0000313" key="2">
    <source>
        <dbReference type="EMBL" id="MBC6465792.1"/>
    </source>
</evidence>
<dbReference type="GO" id="GO:0016787">
    <property type="term" value="F:hydrolase activity"/>
    <property type="evidence" value="ECO:0007669"/>
    <property type="project" value="UniProtKB-KW"/>
</dbReference>
<dbReference type="RefSeq" id="WP_187242791.1">
    <property type="nucleotide sequence ID" value="NZ_BAAAOK010000006.1"/>
</dbReference>
<sequence>MLIHGWPCDSRDWADLVGPLQDHGRVVSVDLRGHGGSDASSQGYALTTLSGDVVQLLRHLHVNHAVMVGHSAGSEVALMAAALEPQRVSAAIVVDPAYGFASEDRVRIAQVSHELAAGDPSAVALGYFRALDGERTPAAVTQAHAGRVVNSLPEAITAVFHDFAFGPGSFHFRPETDRFHEDSRRIPLLAFYRNEARAAGGHAFAVKPGDRVIIYPGSGHWLHHEDSARFLSDVSSWLCDLGPV</sequence>
<dbReference type="PRINTS" id="PR00111">
    <property type="entry name" value="ABHYDROLASE"/>
</dbReference>
<dbReference type="InterPro" id="IPR050266">
    <property type="entry name" value="AB_hydrolase_sf"/>
</dbReference>
<dbReference type="Proteomes" id="UP000805614">
    <property type="component" value="Unassembled WGS sequence"/>
</dbReference>
<keyword evidence="3" id="KW-1185">Reference proteome</keyword>
<dbReference type="SUPFAM" id="SSF53474">
    <property type="entry name" value="alpha/beta-Hydrolases"/>
    <property type="match status" value="1"/>
</dbReference>
<organism evidence="2 3">
    <name type="scientific">Actinomadura alba</name>
    <dbReference type="NCBI Taxonomy" id="406431"/>
    <lineage>
        <taxon>Bacteria</taxon>
        <taxon>Bacillati</taxon>
        <taxon>Actinomycetota</taxon>
        <taxon>Actinomycetes</taxon>
        <taxon>Streptosporangiales</taxon>
        <taxon>Thermomonosporaceae</taxon>
        <taxon>Actinomadura</taxon>
    </lineage>
</organism>
<dbReference type="InterPro" id="IPR000073">
    <property type="entry name" value="AB_hydrolase_1"/>
</dbReference>
<gene>
    <name evidence="2" type="ORF">HKK74_09825</name>
</gene>
<reference evidence="2 3" key="1">
    <citation type="submission" date="2020-06" db="EMBL/GenBank/DDBJ databases">
        <title>Actinomadura xiongansis sp. nov., isolated from soil of Baiyangdian.</title>
        <authorList>
            <person name="Zhang X."/>
        </authorList>
    </citation>
    <scope>NUCLEOTIDE SEQUENCE [LARGE SCALE GENOMIC DNA]</scope>
    <source>
        <strain evidence="2 3">HBUM206468</strain>
    </source>
</reference>
<dbReference type="InterPro" id="IPR029058">
    <property type="entry name" value="AB_hydrolase_fold"/>
</dbReference>
<comment type="caution">
    <text evidence="2">The sequence shown here is derived from an EMBL/GenBank/DDBJ whole genome shotgun (WGS) entry which is preliminary data.</text>
</comment>
<dbReference type="PANTHER" id="PTHR43798:SF33">
    <property type="entry name" value="HYDROLASE, PUTATIVE (AFU_ORTHOLOGUE AFUA_2G14860)-RELATED"/>
    <property type="match status" value="1"/>
</dbReference>